<dbReference type="Proteomes" id="UP001199916">
    <property type="component" value="Unassembled WGS sequence"/>
</dbReference>
<dbReference type="RefSeq" id="WP_233698038.1">
    <property type="nucleotide sequence ID" value="NZ_JAJNBZ010000019.1"/>
</dbReference>
<evidence type="ECO:0000256" key="3">
    <source>
        <dbReference type="ARBA" id="ARBA00022825"/>
    </source>
</evidence>
<comment type="caution">
    <text evidence="5">The sequence shown here is derived from an EMBL/GenBank/DDBJ whole genome shotgun (WGS) entry which is preliminary data.</text>
</comment>
<name>A0ABS8YPW7_9BACL</name>
<keyword evidence="2" id="KW-0645">Protease</keyword>
<dbReference type="Pfam" id="PF17676">
    <property type="entry name" value="Peptidase_S66C"/>
    <property type="match status" value="1"/>
</dbReference>
<evidence type="ECO:0000313" key="5">
    <source>
        <dbReference type="EMBL" id="MCE5171624.1"/>
    </source>
</evidence>
<accession>A0ABS8YPW7</accession>
<protein>
    <recommendedName>
        <fullName evidence="4">LD-carboxypeptidase C-terminal domain-containing protein</fullName>
    </recommendedName>
</protein>
<keyword evidence="1" id="KW-0121">Carboxypeptidase</keyword>
<keyword evidence="3" id="KW-0378">Hydrolase</keyword>
<dbReference type="EMBL" id="JAJNBZ010000019">
    <property type="protein sequence ID" value="MCE5171624.1"/>
    <property type="molecule type" value="Genomic_DNA"/>
</dbReference>
<proteinExistence type="predicted"/>
<dbReference type="InterPro" id="IPR003507">
    <property type="entry name" value="S66_fam"/>
</dbReference>
<evidence type="ECO:0000313" key="6">
    <source>
        <dbReference type="Proteomes" id="UP001199916"/>
    </source>
</evidence>
<dbReference type="SUPFAM" id="SSF141986">
    <property type="entry name" value="LD-carboxypeptidase A C-terminal domain-like"/>
    <property type="match status" value="1"/>
</dbReference>
<dbReference type="Gene3D" id="3.50.30.60">
    <property type="entry name" value="LD-carboxypeptidase A C-terminal domain-like"/>
    <property type="match status" value="1"/>
</dbReference>
<keyword evidence="3" id="KW-0720">Serine protease</keyword>
<evidence type="ECO:0000256" key="2">
    <source>
        <dbReference type="ARBA" id="ARBA00022670"/>
    </source>
</evidence>
<evidence type="ECO:0000259" key="4">
    <source>
        <dbReference type="Pfam" id="PF17676"/>
    </source>
</evidence>
<reference evidence="5 6" key="1">
    <citation type="submission" date="2021-11" db="EMBL/GenBank/DDBJ databases">
        <title>Draft genome sequence of Paenibacillus profundus YoMME, a new Gram-positive bacteria with exoelectrogenic properties.</title>
        <authorList>
            <person name="Hubenova Y."/>
            <person name="Hubenova E."/>
            <person name="Manasiev Y."/>
            <person name="Peykov S."/>
            <person name="Mitov M."/>
        </authorList>
    </citation>
    <scope>NUCLEOTIDE SEQUENCE [LARGE SCALE GENOMIC DNA]</scope>
    <source>
        <strain evidence="5 6">YoMME</strain>
    </source>
</reference>
<dbReference type="PANTHER" id="PTHR30237">
    <property type="entry name" value="MURAMOYLTETRAPEPTIDE CARBOXYPEPTIDASE"/>
    <property type="match status" value="1"/>
</dbReference>
<gene>
    <name evidence="5" type="ORF">LQV63_20255</name>
</gene>
<sequence>MDFRYEWIRGNRMSGTVVGGNIRCFLKLAGTAYFPDFTDTVIQLESLGERANRIVSLIAQLQQLGAFEHCTGIILGSFTELEQHGEYAIVEEYLVALTQRRSIPIVKTIEIGHEKECKGIVIGSQIVLDR</sequence>
<keyword evidence="6" id="KW-1185">Reference proteome</keyword>
<dbReference type="PANTHER" id="PTHR30237:SF2">
    <property type="entry name" value="MUREIN TETRAPEPTIDE CARBOXYPEPTIDASE"/>
    <property type="match status" value="1"/>
</dbReference>
<dbReference type="InterPro" id="IPR027461">
    <property type="entry name" value="Carboxypeptidase_A_C_sf"/>
</dbReference>
<dbReference type="InterPro" id="IPR040921">
    <property type="entry name" value="Peptidase_S66C"/>
</dbReference>
<evidence type="ECO:0000256" key="1">
    <source>
        <dbReference type="ARBA" id="ARBA00022645"/>
    </source>
</evidence>
<feature type="domain" description="LD-carboxypeptidase C-terminal" evidence="4">
    <location>
        <begin position="14"/>
        <end position="126"/>
    </location>
</feature>
<organism evidence="5 6">
    <name type="scientific">Paenibacillus profundus</name>
    <dbReference type="NCBI Taxonomy" id="1173085"/>
    <lineage>
        <taxon>Bacteria</taxon>
        <taxon>Bacillati</taxon>
        <taxon>Bacillota</taxon>
        <taxon>Bacilli</taxon>
        <taxon>Bacillales</taxon>
        <taxon>Paenibacillaceae</taxon>
        <taxon>Paenibacillus</taxon>
    </lineage>
</organism>